<evidence type="ECO:0000313" key="2">
    <source>
        <dbReference type="EMBL" id="CAA9358286.1"/>
    </source>
</evidence>
<name>A0A6J4MFL3_9HYPH</name>
<dbReference type="AlphaFoldDB" id="A0A6J4MFL3"/>
<dbReference type="EMBL" id="CADCUC010000587">
    <property type="protein sequence ID" value="CAA9358286.1"/>
    <property type="molecule type" value="Genomic_DNA"/>
</dbReference>
<keyword evidence="1" id="KW-0812">Transmembrane</keyword>
<gene>
    <name evidence="2" type="ORF">AVDCRST_MAG90-3046</name>
</gene>
<sequence>MHAKQAADDNVPQAPATGRGLAFGLTGAAAAMAVAAGGLLWWRHGAAVFSDVVMAGLAWCF</sequence>
<feature type="transmembrane region" description="Helical" evidence="1">
    <location>
        <begin position="20"/>
        <end position="42"/>
    </location>
</feature>
<keyword evidence="1" id="KW-0472">Membrane</keyword>
<reference evidence="2" key="1">
    <citation type="submission" date="2020-02" db="EMBL/GenBank/DDBJ databases">
        <authorList>
            <person name="Meier V. D."/>
        </authorList>
    </citation>
    <scope>NUCLEOTIDE SEQUENCE</scope>
    <source>
        <strain evidence="2">AVDCRST_MAG90</strain>
    </source>
</reference>
<evidence type="ECO:0000256" key="1">
    <source>
        <dbReference type="SAM" id="Phobius"/>
    </source>
</evidence>
<proteinExistence type="predicted"/>
<organism evidence="2">
    <name type="scientific">uncultured Microvirga sp</name>
    <dbReference type="NCBI Taxonomy" id="412392"/>
    <lineage>
        <taxon>Bacteria</taxon>
        <taxon>Pseudomonadati</taxon>
        <taxon>Pseudomonadota</taxon>
        <taxon>Alphaproteobacteria</taxon>
        <taxon>Hyphomicrobiales</taxon>
        <taxon>Methylobacteriaceae</taxon>
        <taxon>Microvirga</taxon>
        <taxon>environmental samples</taxon>
    </lineage>
</organism>
<accession>A0A6J4MFL3</accession>
<protein>
    <submittedName>
        <fullName evidence="2">Uncharacterized protein</fullName>
    </submittedName>
</protein>
<keyword evidence="1" id="KW-1133">Transmembrane helix</keyword>